<reference evidence="1 2" key="1">
    <citation type="submission" date="2010-08" db="EMBL/GenBank/DDBJ databases">
        <title>The draft genome of Desulfovibrio fructosovorans JJ.</title>
        <authorList>
            <consortium name="US DOE Joint Genome Institute (JGI-PGF)"/>
            <person name="Lucas S."/>
            <person name="Copeland A."/>
            <person name="Lapidus A."/>
            <person name="Cheng J.-F."/>
            <person name="Bruce D."/>
            <person name="Goodwin L."/>
            <person name="Pitluck S."/>
            <person name="Land M.L."/>
            <person name="Hauser L."/>
            <person name="Chang Y.-J."/>
            <person name="Jeffries C."/>
            <person name="Wall J.D."/>
            <person name="Stahl D.A."/>
            <person name="Arkin A.P."/>
            <person name="Dehal P."/>
            <person name="Stolyar S.M."/>
            <person name="Hazen T.C."/>
            <person name="Woyke T.J."/>
        </authorList>
    </citation>
    <scope>NUCLEOTIDE SEQUENCE [LARGE SCALE GENOMIC DNA]</scope>
    <source>
        <strain evidence="1 2">JJ</strain>
    </source>
</reference>
<dbReference type="AlphaFoldDB" id="E1JSL5"/>
<accession>E1JSL5</accession>
<keyword evidence="2" id="KW-1185">Reference proteome</keyword>
<evidence type="ECO:0000313" key="2">
    <source>
        <dbReference type="Proteomes" id="UP000006250"/>
    </source>
</evidence>
<dbReference type="OrthoDB" id="5460968at2"/>
<dbReference type="STRING" id="596151.DesfrDRAFT_0604"/>
<dbReference type="RefSeq" id="WP_005990965.1">
    <property type="nucleotide sequence ID" value="NZ_AECZ01000003.1"/>
</dbReference>
<organism evidence="1 2">
    <name type="scientific">Solidesulfovibrio fructosivorans JJ]</name>
    <dbReference type="NCBI Taxonomy" id="596151"/>
    <lineage>
        <taxon>Bacteria</taxon>
        <taxon>Pseudomonadati</taxon>
        <taxon>Thermodesulfobacteriota</taxon>
        <taxon>Desulfovibrionia</taxon>
        <taxon>Desulfovibrionales</taxon>
        <taxon>Desulfovibrionaceae</taxon>
        <taxon>Solidesulfovibrio</taxon>
    </lineage>
</organism>
<name>E1JSL5_SOLFR</name>
<comment type="caution">
    <text evidence="1">The sequence shown here is derived from an EMBL/GenBank/DDBJ whole genome shotgun (WGS) entry which is preliminary data.</text>
</comment>
<proteinExistence type="predicted"/>
<protein>
    <submittedName>
        <fullName evidence="1">Uncharacterized protein</fullName>
    </submittedName>
</protein>
<gene>
    <name evidence="1" type="ORF">DesfrDRAFT_0604</name>
</gene>
<dbReference type="eggNOG" id="ENOG5032E0U">
    <property type="taxonomic scope" value="Bacteria"/>
</dbReference>
<sequence precursor="true">MRLVKTIVLASALLGLLLFVVIQDRSQGSPALYTRTSDFAPARADLAEAVFAMVVENAKKAGLPQPATLCQACVAAHLNLPADTMRNRCERACGLRTAQSPQ</sequence>
<dbReference type="EMBL" id="AECZ01000003">
    <property type="protein sequence ID" value="EFL52498.1"/>
    <property type="molecule type" value="Genomic_DNA"/>
</dbReference>
<dbReference type="Proteomes" id="UP000006250">
    <property type="component" value="Unassembled WGS sequence"/>
</dbReference>
<evidence type="ECO:0000313" key="1">
    <source>
        <dbReference type="EMBL" id="EFL52498.1"/>
    </source>
</evidence>